<evidence type="ECO:0008006" key="8">
    <source>
        <dbReference type="Google" id="ProtNLM"/>
    </source>
</evidence>
<evidence type="ECO:0000256" key="3">
    <source>
        <dbReference type="SAM" id="SignalP"/>
    </source>
</evidence>
<comment type="similarity">
    <text evidence="2">Belongs to the Diels-Alderase family.</text>
</comment>
<proteinExistence type="inferred from homology"/>
<organism evidence="6 7">
    <name type="scientific">Diplocarpon rosae</name>
    <dbReference type="NCBI Taxonomy" id="946125"/>
    <lineage>
        <taxon>Eukaryota</taxon>
        <taxon>Fungi</taxon>
        <taxon>Dikarya</taxon>
        <taxon>Ascomycota</taxon>
        <taxon>Pezizomycotina</taxon>
        <taxon>Leotiomycetes</taxon>
        <taxon>Helotiales</taxon>
        <taxon>Drepanopezizaceae</taxon>
        <taxon>Diplocarpon</taxon>
    </lineage>
</organism>
<name>A0AAD9SUN0_9HELO</name>
<dbReference type="AlphaFoldDB" id="A0AAD9SUN0"/>
<dbReference type="Proteomes" id="UP001285354">
    <property type="component" value="Unassembled WGS sequence"/>
</dbReference>
<evidence type="ECO:0000259" key="4">
    <source>
        <dbReference type="Pfam" id="PF22903"/>
    </source>
</evidence>
<dbReference type="InterPro" id="IPR054499">
    <property type="entry name" value="DA_C"/>
</dbReference>
<keyword evidence="1" id="KW-0413">Isomerase</keyword>
<reference evidence="6" key="1">
    <citation type="submission" date="2023-06" db="EMBL/GenBank/DDBJ databases">
        <title>Draft genome of Marssonina rosae.</title>
        <authorList>
            <person name="Cheng Q."/>
        </authorList>
    </citation>
    <scope>NUCLEOTIDE SEQUENCE</scope>
    <source>
        <strain evidence="6">R4</strain>
    </source>
</reference>
<evidence type="ECO:0000313" key="7">
    <source>
        <dbReference type="Proteomes" id="UP001285354"/>
    </source>
</evidence>
<sequence length="442" mass="48718">MVLVKGLALSTTTWKLLLPILCAHGAPALEDSSPVVPDGWAEAEVWDASQSILGSEATEACEVSHVTAFEMAKGRHPPVVFSTSADDYPEMPRIVPSNSSAGEQWEFDAFSDDAQSGIIFGFYRDPTYSFLGSGNLRMYIEINGPGFAERFVQVDYPGQSTITHCPGRGTTGVWRDDSRSSGSGYSYSWEVSSDMSRARVIWDTPRTKGTLTLNRKGVSQSTYGDGSLWPTANASMMTSPHFYLFDPLPVAHATLEAVVDGQALKWSGAGGHTRLWNAFNWFTCLNEMLVVRFRTGPFALTMWVSESWLYRGSWTQTITLFENGEQVFRSQRTESSDEEDWFDWAKIYSKEDGGVAGSFKDKSTGLQMDLVSPSRGRQWSFIITYRSVFFEFFLGGGVGGTGYAATVVGGELGEQSQVSGVALVEGLQFPEKSLVLKRNYVE</sequence>
<keyword evidence="3" id="KW-0732">Signal</keyword>
<evidence type="ECO:0000259" key="5">
    <source>
        <dbReference type="Pfam" id="PF24137"/>
    </source>
</evidence>
<dbReference type="InterPro" id="IPR056402">
    <property type="entry name" value="DA_N"/>
</dbReference>
<feature type="domain" description="Diels-Alderase C-terminal" evidence="4">
    <location>
        <begin position="280"/>
        <end position="428"/>
    </location>
</feature>
<feature type="domain" description="Diels-Alderase N-terminal" evidence="5">
    <location>
        <begin position="82"/>
        <end position="276"/>
    </location>
</feature>
<gene>
    <name evidence="6" type="ORF">QTJ16_006101</name>
</gene>
<comment type="caution">
    <text evidence="6">The sequence shown here is derived from an EMBL/GenBank/DDBJ whole genome shotgun (WGS) entry which is preliminary data.</text>
</comment>
<evidence type="ECO:0000256" key="2">
    <source>
        <dbReference type="ARBA" id="ARBA00046325"/>
    </source>
</evidence>
<evidence type="ECO:0000256" key="1">
    <source>
        <dbReference type="ARBA" id="ARBA00023235"/>
    </source>
</evidence>
<dbReference type="GO" id="GO:0016853">
    <property type="term" value="F:isomerase activity"/>
    <property type="evidence" value="ECO:0007669"/>
    <property type="project" value="UniProtKB-KW"/>
</dbReference>
<feature type="signal peptide" evidence="3">
    <location>
        <begin position="1"/>
        <end position="28"/>
    </location>
</feature>
<protein>
    <recommendedName>
        <fullName evidence="8">Diels-Alderase</fullName>
    </recommendedName>
</protein>
<evidence type="ECO:0000313" key="6">
    <source>
        <dbReference type="EMBL" id="KAK2624908.1"/>
    </source>
</evidence>
<dbReference type="Pfam" id="PF24137">
    <property type="entry name" value="DA_N"/>
    <property type="match status" value="1"/>
</dbReference>
<dbReference type="Pfam" id="PF22903">
    <property type="entry name" value="DA_C"/>
    <property type="match status" value="1"/>
</dbReference>
<dbReference type="EMBL" id="JAUBYV010000009">
    <property type="protein sequence ID" value="KAK2624908.1"/>
    <property type="molecule type" value="Genomic_DNA"/>
</dbReference>
<feature type="chain" id="PRO_5042002336" description="Diels-Alderase" evidence="3">
    <location>
        <begin position="29"/>
        <end position="442"/>
    </location>
</feature>
<keyword evidence="7" id="KW-1185">Reference proteome</keyword>
<accession>A0AAD9SUN0</accession>